<dbReference type="GO" id="GO:0006352">
    <property type="term" value="P:DNA-templated transcription initiation"/>
    <property type="evidence" value="ECO:0007669"/>
    <property type="project" value="InterPro"/>
</dbReference>
<evidence type="ECO:0000259" key="8">
    <source>
        <dbReference type="PROSITE" id="PS00715"/>
    </source>
</evidence>
<dbReference type="SUPFAM" id="SSF88946">
    <property type="entry name" value="Sigma2 domain of RNA polymerase sigma factors"/>
    <property type="match status" value="1"/>
</dbReference>
<evidence type="ECO:0000256" key="7">
    <source>
        <dbReference type="SAM" id="MobiDB-lite"/>
    </source>
</evidence>
<dbReference type="InterPro" id="IPR007630">
    <property type="entry name" value="RNA_pol_sigma70_r4"/>
</dbReference>
<dbReference type="NCBIfam" id="TIGR02937">
    <property type="entry name" value="sigma70-ECF"/>
    <property type="match status" value="1"/>
</dbReference>
<keyword evidence="5 6" id="KW-0804">Transcription</keyword>
<dbReference type="Gene3D" id="1.10.601.10">
    <property type="entry name" value="RNA Polymerase Primary Sigma Factor"/>
    <property type="match status" value="1"/>
</dbReference>
<dbReference type="eggNOG" id="COG0568">
    <property type="taxonomic scope" value="Bacteria"/>
</dbReference>
<accession>D6SQV8</accession>
<evidence type="ECO:0000256" key="1">
    <source>
        <dbReference type="ARBA" id="ARBA00007788"/>
    </source>
</evidence>
<gene>
    <name evidence="10" type="ORF">Dthio_PD2529</name>
</gene>
<dbReference type="GO" id="GO:0003677">
    <property type="term" value="F:DNA binding"/>
    <property type="evidence" value="ECO:0007669"/>
    <property type="project" value="UniProtKB-KW"/>
</dbReference>
<protein>
    <recommendedName>
        <fullName evidence="6">RNA polymerase sigma factor</fullName>
    </recommendedName>
</protein>
<comment type="caution">
    <text evidence="10">The sequence shown here is derived from an EMBL/GenBank/DDBJ whole genome shotgun (WGS) entry which is preliminary data.</text>
</comment>
<dbReference type="Pfam" id="PF00140">
    <property type="entry name" value="Sigma70_r1_2"/>
    <property type="match status" value="1"/>
</dbReference>
<dbReference type="PROSITE" id="PS00716">
    <property type="entry name" value="SIGMA70_2"/>
    <property type="match status" value="1"/>
</dbReference>
<dbReference type="Pfam" id="PF04542">
    <property type="entry name" value="Sigma70_r2"/>
    <property type="match status" value="1"/>
</dbReference>
<evidence type="ECO:0000256" key="6">
    <source>
        <dbReference type="RuleBase" id="RU362124"/>
    </source>
</evidence>
<evidence type="ECO:0000256" key="4">
    <source>
        <dbReference type="ARBA" id="ARBA00023125"/>
    </source>
</evidence>
<keyword evidence="4 6" id="KW-0238">DNA-binding</keyword>
<dbReference type="PANTHER" id="PTHR30376:SF3">
    <property type="entry name" value="RNA POLYMERASE SIGMA FACTOR RPOH"/>
    <property type="match status" value="1"/>
</dbReference>
<dbReference type="Proteomes" id="UP000005496">
    <property type="component" value="Unassembled WGS sequence"/>
</dbReference>
<dbReference type="PRINTS" id="PR00046">
    <property type="entry name" value="SIGMA70FCT"/>
</dbReference>
<dbReference type="GO" id="GO:0016987">
    <property type="term" value="F:sigma factor activity"/>
    <property type="evidence" value="ECO:0007669"/>
    <property type="project" value="UniProtKB-KW"/>
</dbReference>
<keyword evidence="3 6" id="KW-0731">Sigma factor</keyword>
<feature type="domain" description="RNA polymerase sigma-70" evidence="9">
    <location>
        <begin position="291"/>
        <end position="317"/>
    </location>
</feature>
<dbReference type="PROSITE" id="PS00715">
    <property type="entry name" value="SIGMA70_1"/>
    <property type="match status" value="1"/>
</dbReference>
<dbReference type="InterPro" id="IPR000943">
    <property type="entry name" value="RNA_pol_sigma70"/>
</dbReference>
<sequence>MTIDKDNMTQRKKERQDIKAPEEGQLDEKKVAEKLESAVGKEVSPLPGNTPMPMDALRIYLRQVGNFPTMSAEEEFELARKFRDEGNQDAAFMLITSNLRLVVKIAMEFQRKWMKNVLDLIQEGNVGLMKALKKFDPDKGIKFSYYASFWIRAYILKFIMDNWRMVKVGTTQAQRKLFYNLSKEKQRLESMGITADADAISQSLDVSETDVVEMGQRLGQHDLSLDMPYNEDSDVTPMNVIPALGDGAEEILLQGETAQLLQQNIKELMPKLSDKEKDIIEMRLLAESPVTLREIGEKYGITRERVRQIESRLLGKIKAHIQENIDDFSREWIEDA</sequence>
<dbReference type="AlphaFoldDB" id="D6SQV8"/>
<name>D6SQV8_9BACT</name>
<reference evidence="10" key="1">
    <citation type="submission" date="2010-05" db="EMBL/GenBank/DDBJ databases">
        <title>The draft genome of Desulfonatronospira thiodismutans ASO3-1.</title>
        <authorList>
            <consortium name="US DOE Joint Genome Institute (JGI-PGF)"/>
            <person name="Lucas S."/>
            <person name="Copeland A."/>
            <person name="Lapidus A."/>
            <person name="Cheng J.-F."/>
            <person name="Bruce D."/>
            <person name="Goodwin L."/>
            <person name="Pitluck S."/>
            <person name="Chertkov O."/>
            <person name="Brettin T."/>
            <person name="Detter J.C."/>
            <person name="Han C."/>
            <person name="Land M.L."/>
            <person name="Hauser L."/>
            <person name="Kyrpides N."/>
            <person name="Mikhailova N."/>
            <person name="Muyzer G."/>
            <person name="Woyke T."/>
        </authorList>
    </citation>
    <scope>NUCLEOTIDE SEQUENCE [LARGE SCALE GENOMIC DNA]</scope>
    <source>
        <strain evidence="10">ASO3-1</strain>
    </source>
</reference>
<evidence type="ECO:0000256" key="2">
    <source>
        <dbReference type="ARBA" id="ARBA00023015"/>
    </source>
</evidence>
<evidence type="ECO:0000259" key="9">
    <source>
        <dbReference type="PROSITE" id="PS00716"/>
    </source>
</evidence>
<keyword evidence="2 6" id="KW-0805">Transcription regulation</keyword>
<dbReference type="PANTHER" id="PTHR30376">
    <property type="entry name" value="SIGMA FACTOR RPOH HEAT SHOCK RELATED"/>
    <property type="match status" value="1"/>
</dbReference>
<dbReference type="InterPro" id="IPR050813">
    <property type="entry name" value="Sigma-70_Factor"/>
</dbReference>
<dbReference type="Gene3D" id="1.20.140.160">
    <property type="match status" value="1"/>
</dbReference>
<organism evidence="10 11">
    <name type="scientific">Desulfonatronospira thiodismutans ASO3-1</name>
    <dbReference type="NCBI Taxonomy" id="555779"/>
    <lineage>
        <taxon>Bacteria</taxon>
        <taxon>Pseudomonadati</taxon>
        <taxon>Thermodesulfobacteriota</taxon>
        <taxon>Desulfovibrionia</taxon>
        <taxon>Desulfovibrionales</taxon>
        <taxon>Desulfonatronovibrionaceae</taxon>
        <taxon>Desulfonatronospira</taxon>
    </lineage>
</organism>
<dbReference type="InterPro" id="IPR007627">
    <property type="entry name" value="RNA_pol_sigma70_r2"/>
</dbReference>
<feature type="domain" description="RNA polymerase sigma-70" evidence="8">
    <location>
        <begin position="119"/>
        <end position="132"/>
    </location>
</feature>
<evidence type="ECO:0000313" key="11">
    <source>
        <dbReference type="Proteomes" id="UP000005496"/>
    </source>
</evidence>
<dbReference type="CDD" id="cd06171">
    <property type="entry name" value="Sigma70_r4"/>
    <property type="match status" value="1"/>
</dbReference>
<dbReference type="NCBIfam" id="NF005143">
    <property type="entry name" value="PRK06596.1"/>
    <property type="match status" value="1"/>
</dbReference>
<dbReference type="EMBL" id="ACJN02000002">
    <property type="protein sequence ID" value="EFI35134.1"/>
    <property type="molecule type" value="Genomic_DNA"/>
</dbReference>
<dbReference type="Pfam" id="PF04545">
    <property type="entry name" value="Sigma70_r4"/>
    <property type="match status" value="1"/>
</dbReference>
<evidence type="ECO:0000256" key="5">
    <source>
        <dbReference type="ARBA" id="ARBA00023163"/>
    </source>
</evidence>
<feature type="region of interest" description="Disordered" evidence="7">
    <location>
        <begin position="1"/>
        <end position="29"/>
    </location>
</feature>
<dbReference type="InterPro" id="IPR009042">
    <property type="entry name" value="RNA_pol_sigma70_r1_2"/>
</dbReference>
<dbReference type="InterPro" id="IPR013325">
    <property type="entry name" value="RNA_pol_sigma_r2"/>
</dbReference>
<proteinExistence type="inferred from homology"/>
<evidence type="ECO:0000256" key="3">
    <source>
        <dbReference type="ARBA" id="ARBA00023082"/>
    </source>
</evidence>
<dbReference type="SUPFAM" id="SSF88659">
    <property type="entry name" value="Sigma3 and sigma4 domains of RNA polymerase sigma factors"/>
    <property type="match status" value="1"/>
</dbReference>
<dbReference type="InterPro" id="IPR014284">
    <property type="entry name" value="RNA_pol_sigma-70_dom"/>
</dbReference>
<keyword evidence="11" id="KW-1185">Reference proteome</keyword>
<dbReference type="InterPro" id="IPR013324">
    <property type="entry name" value="RNA_pol_sigma_r3/r4-like"/>
</dbReference>
<evidence type="ECO:0000313" key="10">
    <source>
        <dbReference type="EMBL" id="EFI35134.1"/>
    </source>
</evidence>
<comment type="function">
    <text evidence="6">Sigma factors are initiation factors that promote the attachment of RNA polymerase to specific initiation sites and are then released.</text>
</comment>
<comment type="similarity">
    <text evidence="1 6">Belongs to the sigma-70 factor family.</text>
</comment>